<name>A0A9W8LT08_9FUNG</name>
<dbReference type="AlphaFoldDB" id="A0A9W8LT08"/>
<comment type="caution">
    <text evidence="3">The sequence shown here is derived from an EMBL/GenBank/DDBJ whole genome shotgun (WGS) entry which is preliminary data.</text>
</comment>
<dbReference type="Proteomes" id="UP001140094">
    <property type="component" value="Unassembled WGS sequence"/>
</dbReference>
<proteinExistence type="predicted"/>
<gene>
    <name evidence="3" type="ORF">H4R20_003444</name>
</gene>
<reference evidence="3" key="1">
    <citation type="submission" date="2022-07" db="EMBL/GenBank/DDBJ databases">
        <title>Phylogenomic reconstructions and comparative analyses of Kickxellomycotina fungi.</title>
        <authorList>
            <person name="Reynolds N.K."/>
            <person name="Stajich J.E."/>
            <person name="Barry K."/>
            <person name="Grigoriev I.V."/>
            <person name="Crous P."/>
            <person name="Smith M.E."/>
        </authorList>
    </citation>
    <scope>NUCLEOTIDE SEQUENCE</scope>
    <source>
        <strain evidence="3">NRRL 1565</strain>
    </source>
</reference>
<dbReference type="CDD" id="cd00024">
    <property type="entry name" value="CD_CSD"/>
    <property type="match status" value="1"/>
</dbReference>
<dbReference type="Gene3D" id="2.40.50.40">
    <property type="match status" value="1"/>
</dbReference>
<dbReference type="InterPro" id="IPR000953">
    <property type="entry name" value="Chromo/chromo_shadow_dom"/>
</dbReference>
<dbReference type="EMBL" id="JANBUO010000722">
    <property type="protein sequence ID" value="KAJ2802016.1"/>
    <property type="molecule type" value="Genomic_DNA"/>
</dbReference>
<dbReference type="SUPFAM" id="SSF54160">
    <property type="entry name" value="Chromo domain-like"/>
    <property type="match status" value="1"/>
</dbReference>
<evidence type="ECO:0000259" key="2">
    <source>
        <dbReference type="PROSITE" id="PS50013"/>
    </source>
</evidence>
<dbReference type="Pfam" id="PF00385">
    <property type="entry name" value="Chromo"/>
    <property type="match status" value="1"/>
</dbReference>
<sequence length="184" mass="20316">MTDARQEVDLILLHRITATRKCEYLVQWAKDQQQTWESGSNLEGSDQLLASYWRGYVERAGGSSYLEQVVDKELIKKQVAARTKKTKPVRKPVDKIAVAKRVQASKHLNGSLNRSRRQMASSIALAPVAKPPPRNAKRSYGGLPLSPVAETASRVGNLSISGSQRQPVQRARKSTGGRRPAVST</sequence>
<evidence type="ECO:0000313" key="4">
    <source>
        <dbReference type="Proteomes" id="UP001140094"/>
    </source>
</evidence>
<protein>
    <recommendedName>
        <fullName evidence="2">Chromo domain-containing protein</fullName>
    </recommendedName>
</protein>
<evidence type="ECO:0000313" key="3">
    <source>
        <dbReference type="EMBL" id="KAJ2802016.1"/>
    </source>
</evidence>
<dbReference type="OrthoDB" id="433924at2759"/>
<dbReference type="InterPro" id="IPR016197">
    <property type="entry name" value="Chromo-like_dom_sf"/>
</dbReference>
<keyword evidence="4" id="KW-1185">Reference proteome</keyword>
<accession>A0A9W8LT08</accession>
<dbReference type="PROSITE" id="PS50013">
    <property type="entry name" value="CHROMO_2"/>
    <property type="match status" value="1"/>
</dbReference>
<feature type="domain" description="Chromo" evidence="2">
    <location>
        <begin position="6"/>
        <end position="54"/>
    </location>
</feature>
<organism evidence="3 4">
    <name type="scientific">Coemansia guatemalensis</name>
    <dbReference type="NCBI Taxonomy" id="2761395"/>
    <lineage>
        <taxon>Eukaryota</taxon>
        <taxon>Fungi</taxon>
        <taxon>Fungi incertae sedis</taxon>
        <taxon>Zoopagomycota</taxon>
        <taxon>Kickxellomycotina</taxon>
        <taxon>Kickxellomycetes</taxon>
        <taxon>Kickxellales</taxon>
        <taxon>Kickxellaceae</taxon>
        <taxon>Coemansia</taxon>
    </lineage>
</organism>
<evidence type="ECO:0000256" key="1">
    <source>
        <dbReference type="SAM" id="MobiDB-lite"/>
    </source>
</evidence>
<feature type="compositionally biased region" description="Polar residues" evidence="1">
    <location>
        <begin position="154"/>
        <end position="167"/>
    </location>
</feature>
<dbReference type="InterPro" id="IPR023780">
    <property type="entry name" value="Chromo_domain"/>
</dbReference>
<feature type="region of interest" description="Disordered" evidence="1">
    <location>
        <begin position="124"/>
        <end position="184"/>
    </location>
</feature>